<dbReference type="AlphaFoldDB" id="X1CB51"/>
<evidence type="ECO:0000313" key="1">
    <source>
        <dbReference type="EMBL" id="GAG93553.1"/>
    </source>
</evidence>
<gene>
    <name evidence="1" type="ORF">S01H4_36587</name>
</gene>
<proteinExistence type="predicted"/>
<sequence length="61" mass="7032">MSKSLTLLESGLVDKLRVRMAELGYPLDNVSDEAVVLAAWNFKKCRVYLKKLYKQMKRKGV</sequence>
<comment type="caution">
    <text evidence="1">The sequence shown here is derived from an EMBL/GenBank/DDBJ whole genome shotgun (WGS) entry which is preliminary data.</text>
</comment>
<name>X1CB51_9ZZZZ</name>
<accession>X1CB51</accession>
<protein>
    <submittedName>
        <fullName evidence="1">Uncharacterized protein</fullName>
    </submittedName>
</protein>
<dbReference type="EMBL" id="BART01019575">
    <property type="protein sequence ID" value="GAG93553.1"/>
    <property type="molecule type" value="Genomic_DNA"/>
</dbReference>
<organism evidence="1">
    <name type="scientific">marine sediment metagenome</name>
    <dbReference type="NCBI Taxonomy" id="412755"/>
    <lineage>
        <taxon>unclassified sequences</taxon>
        <taxon>metagenomes</taxon>
        <taxon>ecological metagenomes</taxon>
    </lineage>
</organism>
<reference evidence="1" key="1">
    <citation type="journal article" date="2014" name="Front. Microbiol.">
        <title>High frequency of phylogenetically diverse reductive dehalogenase-homologous genes in deep subseafloor sedimentary metagenomes.</title>
        <authorList>
            <person name="Kawai M."/>
            <person name="Futagami T."/>
            <person name="Toyoda A."/>
            <person name="Takaki Y."/>
            <person name="Nishi S."/>
            <person name="Hori S."/>
            <person name="Arai W."/>
            <person name="Tsubouchi T."/>
            <person name="Morono Y."/>
            <person name="Uchiyama I."/>
            <person name="Ito T."/>
            <person name="Fujiyama A."/>
            <person name="Inagaki F."/>
            <person name="Takami H."/>
        </authorList>
    </citation>
    <scope>NUCLEOTIDE SEQUENCE</scope>
    <source>
        <strain evidence="1">Expedition CK06-06</strain>
    </source>
</reference>